<dbReference type="OrthoDB" id="5522954at2"/>
<gene>
    <name evidence="2" type="ORF">SAMN06295937_10456</name>
</gene>
<keyword evidence="3" id="KW-1185">Reference proteome</keyword>
<dbReference type="Proteomes" id="UP000190044">
    <property type="component" value="Unassembled WGS sequence"/>
</dbReference>
<dbReference type="GO" id="GO:0004497">
    <property type="term" value="F:monooxygenase activity"/>
    <property type="evidence" value="ECO:0007669"/>
    <property type="project" value="InterPro"/>
</dbReference>
<dbReference type="Gene3D" id="1.10.630.10">
    <property type="entry name" value="Cytochrome P450"/>
    <property type="match status" value="1"/>
</dbReference>
<dbReference type="PRINTS" id="PR00359">
    <property type="entry name" value="BP450"/>
</dbReference>
<dbReference type="GO" id="GO:0016705">
    <property type="term" value="F:oxidoreductase activity, acting on paired donors, with incorporation or reduction of molecular oxygen"/>
    <property type="evidence" value="ECO:0007669"/>
    <property type="project" value="InterPro"/>
</dbReference>
<dbReference type="InterPro" id="IPR036396">
    <property type="entry name" value="Cyt_P450_sf"/>
</dbReference>
<dbReference type="AlphaFoldDB" id="A0A1T5FU95"/>
<dbReference type="SUPFAM" id="SSF48264">
    <property type="entry name" value="Cytochrome P450"/>
    <property type="match status" value="1"/>
</dbReference>
<evidence type="ECO:0000256" key="1">
    <source>
        <dbReference type="ARBA" id="ARBA00010617"/>
    </source>
</evidence>
<dbReference type="GO" id="GO:0005506">
    <property type="term" value="F:iron ion binding"/>
    <property type="evidence" value="ECO:0007669"/>
    <property type="project" value="InterPro"/>
</dbReference>
<proteinExistence type="inferred from homology"/>
<dbReference type="InterPro" id="IPR002397">
    <property type="entry name" value="Cyt_P450_B"/>
</dbReference>
<dbReference type="RefSeq" id="WP_079640113.1">
    <property type="nucleotide sequence ID" value="NZ_FUYP01000045.1"/>
</dbReference>
<evidence type="ECO:0000313" key="3">
    <source>
        <dbReference type="Proteomes" id="UP000190044"/>
    </source>
</evidence>
<name>A0A1T5FU95_9SPHN</name>
<dbReference type="PANTHER" id="PTHR46696:SF3">
    <property type="entry name" value="PULCHERRIMINIC ACID SYNTHASE"/>
    <property type="match status" value="1"/>
</dbReference>
<dbReference type="Pfam" id="PF00067">
    <property type="entry name" value="p450"/>
    <property type="match status" value="1"/>
</dbReference>
<evidence type="ECO:0000313" key="2">
    <source>
        <dbReference type="EMBL" id="SKB99614.1"/>
    </source>
</evidence>
<organism evidence="2 3">
    <name type="scientific">Sphingopyxis flava</name>
    <dbReference type="NCBI Taxonomy" id="1507287"/>
    <lineage>
        <taxon>Bacteria</taxon>
        <taxon>Pseudomonadati</taxon>
        <taxon>Pseudomonadota</taxon>
        <taxon>Alphaproteobacteria</taxon>
        <taxon>Sphingomonadales</taxon>
        <taxon>Sphingomonadaceae</taxon>
        <taxon>Sphingopyxis</taxon>
    </lineage>
</organism>
<sequence length="421" mass="47865">MATAVKSELPPLEDLDDPDFDVFAVERTMRGDYDDPYPVFEEYRKQGAVHKLELNEVFAKHHDVEMHGLNHYTVFGYDACNRVLMDGETFTNYEVFKHSLGKSFGRTVTVMDGEEHQRFRKVLQKAFLPNVVARWGDSLVQPVVDRLMSRFIEKGEADLADDYTHHFPFQIIYSMLLLDPDESARFHKLAVAQLLSQGGYPQGPEATEKLGVFFRAMLEQRRQNPGDDLVSHLATVEVDGQYLDDDVLIAFLRQLVNAGGDTTYRATGVLLAKLLEDPNLYARVCADRSLVPLAIEEALRWDGPVTLTYRYCKRDTEIDGKVIPAGAVVGVCMGSANRDPTKFEDPNRFDIFRKRTVRHLAFAGGPHICIGQHLARVEMTRALEGVLDNLRNVRLDPAKPWPKIISHFMRSPDHIFVRFDV</sequence>
<dbReference type="GO" id="GO:0020037">
    <property type="term" value="F:heme binding"/>
    <property type="evidence" value="ECO:0007669"/>
    <property type="project" value="InterPro"/>
</dbReference>
<comment type="similarity">
    <text evidence="1">Belongs to the cytochrome P450 family.</text>
</comment>
<accession>A0A1T5FU95</accession>
<dbReference type="InterPro" id="IPR001128">
    <property type="entry name" value="Cyt_P450"/>
</dbReference>
<dbReference type="PANTHER" id="PTHR46696">
    <property type="entry name" value="P450, PUTATIVE (EUROFUNG)-RELATED"/>
    <property type="match status" value="1"/>
</dbReference>
<dbReference type="EMBL" id="FUYP01000045">
    <property type="protein sequence ID" value="SKB99614.1"/>
    <property type="molecule type" value="Genomic_DNA"/>
</dbReference>
<protein>
    <submittedName>
        <fullName evidence="2">Cytochrome P450</fullName>
    </submittedName>
</protein>
<reference evidence="3" key="1">
    <citation type="submission" date="2017-02" db="EMBL/GenBank/DDBJ databases">
        <authorList>
            <person name="Varghese N."/>
            <person name="Submissions S."/>
        </authorList>
    </citation>
    <scope>NUCLEOTIDE SEQUENCE [LARGE SCALE GENOMIC DNA]</scope>
    <source>
        <strain evidence="3">R11H</strain>
    </source>
</reference>